<protein>
    <submittedName>
        <fullName evidence="6">Piezo_RRas_bdg domain-containing protein</fullName>
    </submittedName>
</protein>
<feature type="transmembrane region" description="Helical" evidence="1">
    <location>
        <begin position="87"/>
        <end position="107"/>
    </location>
</feature>
<dbReference type="InterPro" id="IPR056770">
    <property type="entry name" value="Piezo_THU9_anchor"/>
</dbReference>
<dbReference type="OrthoDB" id="5817432at2759"/>
<dbReference type="EMBL" id="UYRR01000418">
    <property type="protein sequence ID" value="VDK17868.1"/>
    <property type="molecule type" value="Genomic_DNA"/>
</dbReference>
<dbReference type="InterPro" id="IPR031334">
    <property type="entry name" value="Piezo_cap_dom"/>
</dbReference>
<feature type="transmembrane region" description="Helical" evidence="1">
    <location>
        <begin position="12"/>
        <end position="33"/>
    </location>
</feature>
<feature type="transmembrane region" description="Helical" evidence="1">
    <location>
        <begin position="113"/>
        <end position="132"/>
    </location>
</feature>
<dbReference type="GO" id="GO:0016020">
    <property type="term" value="C:membrane"/>
    <property type="evidence" value="ECO:0007669"/>
    <property type="project" value="InterPro"/>
</dbReference>
<sequence>MNPVDRFPLDLYAPMFLCDVICFLIVIFGYSGFGADGSSEGGVASYFEENKVPGTLVSMLIFQFVLIILDRAIFLRKFLFAKIVFQLISQIALVIFVHVWLFFLLPAATDRMFVSSFPCKLFYFTKVVYFLISAKQIQAGYPKRSLGNIITNSYTLLNWILYKVFMLIPFLFELRALMDWMWMDTALGVGDWFMLNDIYSHVSMIKCERNIEEDYPSPKGVKKRPILKYGLGGILLTAIILVIWFPLVIFSMANTVGTRSLPVECTCKLTIAGFEPLFKSTAQLSDIRELTYEEYDAFQYTYRTSKQAQAYMADYTNLDVVQANINGNSSSRWSISPPSRTALIQDLRGHQRMSLKFEWYFKRCQPSCSANY</sequence>
<feature type="transmembrane region" description="Helical" evidence="1">
    <location>
        <begin position="226"/>
        <end position="250"/>
    </location>
</feature>
<organism evidence="6">
    <name type="scientific">Anisakis simplex</name>
    <name type="common">Herring worm</name>
    <dbReference type="NCBI Taxonomy" id="6269"/>
    <lineage>
        <taxon>Eukaryota</taxon>
        <taxon>Metazoa</taxon>
        <taxon>Ecdysozoa</taxon>
        <taxon>Nematoda</taxon>
        <taxon>Chromadorea</taxon>
        <taxon>Rhabditida</taxon>
        <taxon>Spirurina</taxon>
        <taxon>Ascaridomorpha</taxon>
        <taxon>Ascaridoidea</taxon>
        <taxon>Anisakidae</taxon>
        <taxon>Anisakis</taxon>
        <taxon>Anisakis simplex complex</taxon>
    </lineage>
</organism>
<gene>
    <name evidence="4" type="ORF">ASIM_LOCUS584</name>
</gene>
<dbReference type="GO" id="GO:0008381">
    <property type="term" value="F:mechanosensitive monoatomic ion channel activity"/>
    <property type="evidence" value="ECO:0007669"/>
    <property type="project" value="InterPro"/>
</dbReference>
<reference evidence="4 5" key="2">
    <citation type="submission" date="2018-11" db="EMBL/GenBank/DDBJ databases">
        <authorList>
            <consortium name="Pathogen Informatics"/>
        </authorList>
    </citation>
    <scope>NUCLEOTIDE SEQUENCE [LARGE SCALE GENOMIC DNA]</scope>
</reference>
<evidence type="ECO:0000313" key="6">
    <source>
        <dbReference type="WBParaSite" id="ASIM_0000068401-mRNA-1"/>
    </source>
</evidence>
<dbReference type="WBParaSite" id="ASIM_0000068401-mRNA-1">
    <property type="protein sequence ID" value="ASIM_0000068401-mRNA-1"/>
    <property type="gene ID" value="ASIM_0000068401"/>
</dbReference>
<keyword evidence="5" id="KW-1185">Reference proteome</keyword>
<feature type="transmembrane region" description="Helical" evidence="1">
    <location>
        <begin position="53"/>
        <end position="75"/>
    </location>
</feature>
<dbReference type="InterPro" id="IPR027272">
    <property type="entry name" value="Piezo"/>
</dbReference>
<evidence type="ECO:0000256" key="1">
    <source>
        <dbReference type="SAM" id="Phobius"/>
    </source>
</evidence>
<evidence type="ECO:0000313" key="5">
    <source>
        <dbReference type="Proteomes" id="UP000267096"/>
    </source>
</evidence>
<dbReference type="PANTHER" id="PTHR47049">
    <property type="entry name" value="PIEZO-TYPE MECHANOSENSITIVE ION CHANNEL HOMOLOG"/>
    <property type="match status" value="1"/>
</dbReference>
<name>A0A0M3IZK1_ANISI</name>
<dbReference type="Pfam" id="PF12166">
    <property type="entry name" value="Piezo_cap"/>
    <property type="match status" value="1"/>
</dbReference>
<evidence type="ECO:0000259" key="3">
    <source>
        <dbReference type="Pfam" id="PF24874"/>
    </source>
</evidence>
<keyword evidence="1" id="KW-0472">Membrane</keyword>
<evidence type="ECO:0000259" key="2">
    <source>
        <dbReference type="Pfam" id="PF12166"/>
    </source>
</evidence>
<dbReference type="Pfam" id="PF24874">
    <property type="entry name" value="Piezo_THU9_anchor"/>
    <property type="match status" value="1"/>
</dbReference>
<feature type="domain" description="Piezo non-specific cation channel cap" evidence="2">
    <location>
        <begin position="288"/>
        <end position="369"/>
    </location>
</feature>
<keyword evidence="1" id="KW-0812">Transmembrane</keyword>
<accession>A0A0M3IZK1</accession>
<feature type="transmembrane region" description="Helical" evidence="1">
    <location>
        <begin position="153"/>
        <end position="172"/>
    </location>
</feature>
<reference evidence="6" key="1">
    <citation type="submission" date="2017-02" db="UniProtKB">
        <authorList>
            <consortium name="WormBaseParasite"/>
        </authorList>
    </citation>
    <scope>IDENTIFICATION</scope>
</reference>
<dbReference type="PANTHER" id="PTHR47049:SF2">
    <property type="entry name" value="PIEZO-TYPE MECHANOSENSITIVE ION CHANNEL HOMOLOG"/>
    <property type="match status" value="1"/>
</dbReference>
<proteinExistence type="predicted"/>
<dbReference type="Proteomes" id="UP000267096">
    <property type="component" value="Unassembled WGS sequence"/>
</dbReference>
<feature type="domain" description="Piezo THU9 and anchor" evidence="3">
    <location>
        <begin position="10"/>
        <end position="251"/>
    </location>
</feature>
<dbReference type="AlphaFoldDB" id="A0A0M3IZK1"/>
<keyword evidence="1" id="KW-1133">Transmembrane helix</keyword>
<evidence type="ECO:0000313" key="4">
    <source>
        <dbReference type="EMBL" id="VDK17868.1"/>
    </source>
</evidence>